<keyword evidence="2" id="KW-1185">Reference proteome</keyword>
<protein>
    <submittedName>
        <fullName evidence="1">Uncharacterized protein</fullName>
    </submittedName>
</protein>
<dbReference type="Gramene" id="RZC47681">
    <property type="protein sequence ID" value="RZC47681"/>
    <property type="gene ID" value="C5167_040622"/>
</dbReference>
<sequence>MVAGSLEPDFLVLCEFDSGDFDCYIGSLRLNCWVEVNCQGTEMDERLQAAGVSENYCLTLPPRSNARNLYLKLKDLGMPVELIGGRIKLTDTFCVCEEGLRVTENATKILFGPAELLVNEYLR</sequence>
<dbReference type="AlphaFoldDB" id="A0A4Y7IJ01"/>
<proteinExistence type="predicted"/>
<evidence type="ECO:0000313" key="1">
    <source>
        <dbReference type="EMBL" id="RZC47681.1"/>
    </source>
</evidence>
<dbReference type="EMBL" id="CM010715">
    <property type="protein sequence ID" value="RZC47681.1"/>
    <property type="molecule type" value="Genomic_DNA"/>
</dbReference>
<gene>
    <name evidence="1" type="ORF">C5167_040622</name>
</gene>
<organism evidence="1 2">
    <name type="scientific">Papaver somniferum</name>
    <name type="common">Opium poppy</name>
    <dbReference type="NCBI Taxonomy" id="3469"/>
    <lineage>
        <taxon>Eukaryota</taxon>
        <taxon>Viridiplantae</taxon>
        <taxon>Streptophyta</taxon>
        <taxon>Embryophyta</taxon>
        <taxon>Tracheophyta</taxon>
        <taxon>Spermatophyta</taxon>
        <taxon>Magnoliopsida</taxon>
        <taxon>Ranunculales</taxon>
        <taxon>Papaveraceae</taxon>
        <taxon>Papaveroideae</taxon>
        <taxon>Papaver</taxon>
    </lineage>
</organism>
<evidence type="ECO:0000313" key="2">
    <source>
        <dbReference type="Proteomes" id="UP000316621"/>
    </source>
</evidence>
<name>A0A4Y7IJ01_PAPSO</name>
<dbReference type="Gene3D" id="3.90.105.20">
    <property type="match status" value="1"/>
</dbReference>
<dbReference type="InterPro" id="IPR043164">
    <property type="entry name" value="Ribosomal_uL10-like_insert_sf"/>
</dbReference>
<reference evidence="1 2" key="1">
    <citation type="journal article" date="2018" name="Science">
        <title>The opium poppy genome and morphinan production.</title>
        <authorList>
            <person name="Guo L."/>
            <person name="Winzer T."/>
            <person name="Yang X."/>
            <person name="Li Y."/>
            <person name="Ning Z."/>
            <person name="He Z."/>
            <person name="Teodor R."/>
            <person name="Lu Y."/>
            <person name="Bowser T.A."/>
            <person name="Graham I.A."/>
            <person name="Ye K."/>
        </authorList>
    </citation>
    <scope>NUCLEOTIDE SEQUENCE [LARGE SCALE GENOMIC DNA]</scope>
    <source>
        <strain evidence="2">cv. HN1</strain>
        <tissue evidence="1">Leaves</tissue>
    </source>
</reference>
<accession>A0A4Y7IJ01</accession>
<dbReference type="Proteomes" id="UP000316621">
    <property type="component" value="Chromosome 1"/>
</dbReference>